<keyword evidence="8" id="KW-0411">Iron-sulfur</keyword>
<keyword evidence="6" id="KW-0560">Oxidoreductase</keyword>
<evidence type="ECO:0000313" key="11">
    <source>
        <dbReference type="Proteomes" id="UP000199076"/>
    </source>
</evidence>
<dbReference type="InterPro" id="IPR001433">
    <property type="entry name" value="OxRdtase_FAD/NAD-bd"/>
</dbReference>
<dbReference type="RefSeq" id="WP_092691989.1">
    <property type="nucleotide sequence ID" value="NZ_FNBK01000007.1"/>
</dbReference>
<gene>
    <name evidence="10" type="ORF">SAMN05216218_107234</name>
</gene>
<evidence type="ECO:0000256" key="6">
    <source>
        <dbReference type="ARBA" id="ARBA00023002"/>
    </source>
</evidence>
<evidence type="ECO:0000313" key="10">
    <source>
        <dbReference type="EMBL" id="SDF59947.1"/>
    </source>
</evidence>
<evidence type="ECO:0000256" key="2">
    <source>
        <dbReference type="ARBA" id="ARBA00022630"/>
    </source>
</evidence>
<evidence type="ECO:0000256" key="3">
    <source>
        <dbReference type="ARBA" id="ARBA00022714"/>
    </source>
</evidence>
<dbReference type="InterPro" id="IPR001709">
    <property type="entry name" value="Flavoprot_Pyr_Nucl_cyt_Rdtase"/>
</dbReference>
<keyword evidence="11" id="KW-1185">Reference proteome</keyword>
<protein>
    <submittedName>
        <fullName evidence="10">Ferredoxin-NADP reductase</fullName>
    </submittedName>
</protein>
<dbReference type="PRINTS" id="PR00371">
    <property type="entry name" value="FPNCR"/>
</dbReference>
<dbReference type="PANTHER" id="PTHR47354:SF6">
    <property type="entry name" value="NADH OXIDOREDUCTASE HCR"/>
    <property type="match status" value="1"/>
</dbReference>
<dbReference type="Pfam" id="PF00175">
    <property type="entry name" value="NAD_binding_1"/>
    <property type="match status" value="1"/>
</dbReference>
<name>A0A1G7MDR4_9EURY</name>
<evidence type="ECO:0000256" key="1">
    <source>
        <dbReference type="ARBA" id="ARBA00001974"/>
    </source>
</evidence>
<keyword evidence="5" id="KW-0274">FAD</keyword>
<keyword evidence="3" id="KW-0001">2Fe-2S</keyword>
<comment type="cofactor">
    <cofactor evidence="1">
        <name>FAD</name>
        <dbReference type="ChEBI" id="CHEBI:57692"/>
    </cofactor>
</comment>
<dbReference type="InterPro" id="IPR050415">
    <property type="entry name" value="MRET"/>
</dbReference>
<dbReference type="SUPFAM" id="SSF52343">
    <property type="entry name" value="Ferredoxin reductase-like, C-terminal NADP-linked domain"/>
    <property type="match status" value="1"/>
</dbReference>
<evidence type="ECO:0000256" key="7">
    <source>
        <dbReference type="ARBA" id="ARBA00023004"/>
    </source>
</evidence>
<evidence type="ECO:0000256" key="5">
    <source>
        <dbReference type="ARBA" id="ARBA00022827"/>
    </source>
</evidence>
<dbReference type="Pfam" id="PF00970">
    <property type="entry name" value="FAD_binding_6"/>
    <property type="match status" value="1"/>
</dbReference>
<dbReference type="InterPro" id="IPR039261">
    <property type="entry name" value="FNR_nucleotide-bd"/>
</dbReference>
<keyword evidence="4" id="KW-0479">Metal-binding</keyword>
<keyword evidence="2" id="KW-0285">Flavoprotein</keyword>
<dbReference type="InterPro" id="IPR017938">
    <property type="entry name" value="Riboflavin_synthase-like_b-brl"/>
</dbReference>
<evidence type="ECO:0000256" key="4">
    <source>
        <dbReference type="ARBA" id="ARBA00022723"/>
    </source>
</evidence>
<dbReference type="EMBL" id="FNBK01000007">
    <property type="protein sequence ID" value="SDF59947.1"/>
    <property type="molecule type" value="Genomic_DNA"/>
</dbReference>
<organism evidence="10 11">
    <name type="scientific">Halorientalis regularis</name>
    <dbReference type="NCBI Taxonomy" id="660518"/>
    <lineage>
        <taxon>Archaea</taxon>
        <taxon>Methanobacteriati</taxon>
        <taxon>Methanobacteriota</taxon>
        <taxon>Stenosarchaea group</taxon>
        <taxon>Halobacteria</taxon>
        <taxon>Halobacteriales</taxon>
        <taxon>Haloarculaceae</taxon>
        <taxon>Halorientalis</taxon>
    </lineage>
</organism>
<dbReference type="GO" id="GO:0051537">
    <property type="term" value="F:2 iron, 2 sulfur cluster binding"/>
    <property type="evidence" value="ECO:0007669"/>
    <property type="project" value="UniProtKB-KW"/>
</dbReference>
<dbReference type="Proteomes" id="UP000199076">
    <property type="component" value="Unassembled WGS sequence"/>
</dbReference>
<dbReference type="InterPro" id="IPR008333">
    <property type="entry name" value="Cbr1-like_FAD-bd_dom"/>
</dbReference>
<dbReference type="PRINTS" id="PR00410">
    <property type="entry name" value="PHEHYDRXLASE"/>
</dbReference>
<dbReference type="GO" id="GO:0046872">
    <property type="term" value="F:metal ion binding"/>
    <property type="evidence" value="ECO:0007669"/>
    <property type="project" value="UniProtKB-KW"/>
</dbReference>
<reference evidence="11" key="1">
    <citation type="submission" date="2016-10" db="EMBL/GenBank/DDBJ databases">
        <authorList>
            <person name="Varghese N."/>
            <person name="Submissions S."/>
        </authorList>
    </citation>
    <scope>NUCLEOTIDE SEQUENCE [LARGE SCALE GENOMIC DNA]</scope>
    <source>
        <strain evidence="11">IBRC-M 10760</strain>
    </source>
</reference>
<evidence type="ECO:0000259" key="9">
    <source>
        <dbReference type="PROSITE" id="PS51384"/>
    </source>
</evidence>
<dbReference type="PANTHER" id="PTHR47354">
    <property type="entry name" value="NADH OXIDOREDUCTASE HCR"/>
    <property type="match status" value="1"/>
</dbReference>
<dbReference type="Gene3D" id="3.40.50.80">
    <property type="entry name" value="Nucleotide-binding domain of ferredoxin-NADP reductase (FNR) module"/>
    <property type="match status" value="1"/>
</dbReference>
<dbReference type="STRING" id="660518.SAMN05216218_107234"/>
<dbReference type="InterPro" id="IPR017927">
    <property type="entry name" value="FAD-bd_FR_type"/>
</dbReference>
<dbReference type="Gene3D" id="2.40.30.10">
    <property type="entry name" value="Translation factors"/>
    <property type="match status" value="1"/>
</dbReference>
<evidence type="ECO:0000256" key="8">
    <source>
        <dbReference type="ARBA" id="ARBA00023014"/>
    </source>
</evidence>
<keyword evidence="7" id="KW-0408">Iron</keyword>
<dbReference type="PROSITE" id="PS51384">
    <property type="entry name" value="FAD_FR"/>
    <property type="match status" value="1"/>
</dbReference>
<proteinExistence type="predicted"/>
<dbReference type="AlphaFoldDB" id="A0A1G7MDR4"/>
<dbReference type="OrthoDB" id="35401at2157"/>
<feature type="domain" description="FAD-binding FR-type" evidence="9">
    <location>
        <begin position="1"/>
        <end position="100"/>
    </location>
</feature>
<dbReference type="GO" id="GO:0016491">
    <property type="term" value="F:oxidoreductase activity"/>
    <property type="evidence" value="ECO:0007669"/>
    <property type="project" value="UniProtKB-KW"/>
</dbReference>
<dbReference type="SUPFAM" id="SSF63380">
    <property type="entry name" value="Riboflavin synthase domain-like"/>
    <property type="match status" value="1"/>
</dbReference>
<accession>A0A1G7MDR4</accession>
<sequence length="236" mass="26629">MTHEATVVDTYQITPRVKGFRLRVPGHEFEYDPGQHTTVRFESGNEEIIRPYTPTNLPGSEELALTIKRYDDGLASSYMHQKRPGDTVEIGPIEGALSLADTSRDVAFLASGTGLTPMMAMLRQYLREGTGHAHILLGEKREETIIHRETLNELAANNRNLNLTFVLSDPNWEWTGRIGYAQEHLDDLFDEFTERDFYVCGVPPMVVQAKERLAELGAPDERIHSEGWEDSVVADD</sequence>